<reference evidence="2 3" key="1">
    <citation type="submission" date="2021-08" db="EMBL/GenBank/DDBJ databases">
        <title>complete genome sequencing of Deefgea sp. D25.</title>
        <authorList>
            <person name="Bae J.-W."/>
            <person name="Gim D.-H."/>
        </authorList>
    </citation>
    <scope>NUCLEOTIDE SEQUENCE [LARGE SCALE GENOMIC DNA]</scope>
    <source>
        <strain evidence="2 3">D25</strain>
    </source>
</reference>
<name>A0ABX8Z1V0_9NEIS</name>
<feature type="chain" id="PRO_5046838476" evidence="1">
    <location>
        <begin position="19"/>
        <end position="130"/>
    </location>
</feature>
<evidence type="ECO:0000256" key="1">
    <source>
        <dbReference type="SAM" id="SignalP"/>
    </source>
</evidence>
<organism evidence="2 3">
    <name type="scientific">Deefgea tanakiae</name>
    <dbReference type="NCBI Taxonomy" id="2865840"/>
    <lineage>
        <taxon>Bacteria</taxon>
        <taxon>Pseudomonadati</taxon>
        <taxon>Pseudomonadota</taxon>
        <taxon>Betaproteobacteria</taxon>
        <taxon>Neisseriales</taxon>
        <taxon>Chitinibacteraceae</taxon>
        <taxon>Deefgea</taxon>
    </lineage>
</organism>
<evidence type="ECO:0000313" key="3">
    <source>
        <dbReference type="Proteomes" id="UP000825679"/>
    </source>
</evidence>
<accession>A0ABX8Z1V0</accession>
<proteinExistence type="predicted"/>
<sequence length="130" mass="14556">MKLILATMMIVLAGTAMAEEARKPLFTGQLGAAPVQVVYEYLGNRLTNELGIGEYQRLAIQQTSAGPENFKKVNIELQMQGLMDDSVRTQRFQLGLSFDDATSVWLIDSAKQDWQCRRGNSKGWTQKPCK</sequence>
<gene>
    <name evidence="2" type="ORF">K4H28_09410</name>
</gene>
<keyword evidence="1" id="KW-0732">Signal</keyword>
<feature type="signal peptide" evidence="1">
    <location>
        <begin position="1"/>
        <end position="18"/>
    </location>
</feature>
<keyword evidence="3" id="KW-1185">Reference proteome</keyword>
<dbReference type="RefSeq" id="WP_221004956.1">
    <property type="nucleotide sequence ID" value="NZ_CP081150.1"/>
</dbReference>
<dbReference type="EMBL" id="CP081150">
    <property type="protein sequence ID" value="QZA76551.1"/>
    <property type="molecule type" value="Genomic_DNA"/>
</dbReference>
<evidence type="ECO:0000313" key="2">
    <source>
        <dbReference type="EMBL" id="QZA76551.1"/>
    </source>
</evidence>
<protein>
    <submittedName>
        <fullName evidence="2">Uncharacterized protein</fullName>
    </submittedName>
</protein>
<dbReference type="Proteomes" id="UP000825679">
    <property type="component" value="Chromosome"/>
</dbReference>